<keyword evidence="3" id="KW-0576">Peroxisome</keyword>
<dbReference type="GO" id="GO:0005777">
    <property type="term" value="C:peroxisome"/>
    <property type="evidence" value="ECO:0007669"/>
    <property type="project" value="UniProtKB-SubCell"/>
</dbReference>
<comment type="subcellular location">
    <subcellularLocation>
        <location evidence="1">Peroxisome</location>
    </subcellularLocation>
</comment>
<proteinExistence type="inferred from homology"/>
<keyword evidence="8" id="KW-1185">Reference proteome</keyword>
<gene>
    <name evidence="9" type="primary">LOC116209543</name>
</gene>
<evidence type="ECO:0000313" key="9">
    <source>
        <dbReference type="RefSeq" id="XP_031399061.1"/>
    </source>
</evidence>
<evidence type="ECO:0000256" key="1">
    <source>
        <dbReference type="ARBA" id="ARBA00004275"/>
    </source>
</evidence>
<evidence type="ECO:0000256" key="3">
    <source>
        <dbReference type="ARBA" id="ARBA00023140"/>
    </source>
</evidence>
<dbReference type="InterPro" id="IPR008978">
    <property type="entry name" value="HSP20-like_chaperone"/>
</dbReference>
<comment type="similarity">
    <text evidence="5 6">Belongs to the small heat shock protein (HSP20) family.</text>
</comment>
<dbReference type="GO" id="GO:0009408">
    <property type="term" value="P:response to heat"/>
    <property type="evidence" value="ECO:0007669"/>
    <property type="project" value="UniProtKB-ARBA"/>
</dbReference>
<dbReference type="PANTHER" id="PTHR11527">
    <property type="entry name" value="HEAT-SHOCK PROTEIN 20 FAMILY MEMBER"/>
    <property type="match status" value="1"/>
</dbReference>
<dbReference type="Pfam" id="PF00011">
    <property type="entry name" value="HSP20"/>
    <property type="match status" value="1"/>
</dbReference>
<evidence type="ECO:0000256" key="2">
    <source>
        <dbReference type="ARBA" id="ARBA00023016"/>
    </source>
</evidence>
<evidence type="ECO:0000259" key="7">
    <source>
        <dbReference type="PROSITE" id="PS01031"/>
    </source>
</evidence>
<keyword evidence="2 9" id="KW-0346">Stress response</keyword>
<dbReference type="GeneID" id="116209543"/>
<feature type="domain" description="SHSP" evidence="7">
    <location>
        <begin position="23"/>
        <end position="152"/>
    </location>
</feature>
<comment type="subunit">
    <text evidence="4">May form oligomeric structures.</text>
</comment>
<dbReference type="SUPFAM" id="SSF49764">
    <property type="entry name" value="HSP20-like chaperones"/>
    <property type="match status" value="1"/>
</dbReference>
<organism evidence="8 9">
    <name type="scientific">Punica granatum</name>
    <name type="common">Pomegranate</name>
    <dbReference type="NCBI Taxonomy" id="22663"/>
    <lineage>
        <taxon>Eukaryota</taxon>
        <taxon>Viridiplantae</taxon>
        <taxon>Streptophyta</taxon>
        <taxon>Embryophyta</taxon>
        <taxon>Tracheophyta</taxon>
        <taxon>Spermatophyta</taxon>
        <taxon>Magnoliopsida</taxon>
        <taxon>eudicotyledons</taxon>
        <taxon>Gunneridae</taxon>
        <taxon>Pentapetalae</taxon>
        <taxon>rosids</taxon>
        <taxon>malvids</taxon>
        <taxon>Myrtales</taxon>
        <taxon>Lythraceae</taxon>
        <taxon>Punica</taxon>
    </lineage>
</organism>
<dbReference type="Proteomes" id="UP000515151">
    <property type="component" value="Chromosome 5"/>
</dbReference>
<dbReference type="OrthoDB" id="1431247at2759"/>
<reference evidence="9" key="2">
    <citation type="submission" date="2025-08" db="UniProtKB">
        <authorList>
            <consortium name="RefSeq"/>
        </authorList>
    </citation>
    <scope>IDENTIFICATION</scope>
    <source>
        <tissue evidence="9">Leaf</tissue>
    </source>
</reference>
<evidence type="ECO:0000313" key="8">
    <source>
        <dbReference type="Proteomes" id="UP000515151"/>
    </source>
</evidence>
<reference evidence="8" key="1">
    <citation type="journal article" date="2020" name="Plant Biotechnol. J.">
        <title>The pomegranate (Punica granatum L.) draft genome dissects genetic divergence between soft- and hard-seeded cultivars.</title>
        <authorList>
            <person name="Luo X."/>
            <person name="Li H."/>
            <person name="Wu Z."/>
            <person name="Yao W."/>
            <person name="Zhao P."/>
            <person name="Cao D."/>
            <person name="Yu H."/>
            <person name="Li K."/>
            <person name="Poudel K."/>
            <person name="Zhao D."/>
            <person name="Zhang F."/>
            <person name="Xia X."/>
            <person name="Chen L."/>
            <person name="Wang Q."/>
            <person name="Jing D."/>
            <person name="Cao S."/>
        </authorList>
    </citation>
    <scope>NUCLEOTIDE SEQUENCE [LARGE SCALE GENOMIC DNA]</scope>
    <source>
        <strain evidence="8">cv. Tunisia</strain>
    </source>
</reference>
<protein>
    <submittedName>
        <fullName evidence="9">15.7 kDa heat shock protein, peroxisomal</fullName>
    </submittedName>
</protein>
<dbReference type="InterPro" id="IPR002068">
    <property type="entry name" value="A-crystallin/Hsp20_dom"/>
</dbReference>
<dbReference type="Gene3D" id="2.60.40.790">
    <property type="match status" value="1"/>
</dbReference>
<dbReference type="AlphaFoldDB" id="A0A6P8E0T3"/>
<sequence length="155" mass="16825">MAEGMFGSPFRRLLWSPPLVFRDWSGGSATALMDWLESPNTHIFKVNVPGLSREQIKVQVEGGNILHIRGEGSSSKEEYGEAAKDTIWHVAERGSPGTGTGTGRGDFSRAVELPDNVKVDQIKAQVENGVLTIVVPKDASPKPSRVRSINVTSKL</sequence>
<dbReference type="FunFam" id="2.60.40.790:FF:000056">
    <property type="entry name" value="15.7 kDa heat shock protein, peroxisomal"/>
    <property type="match status" value="1"/>
</dbReference>
<evidence type="ECO:0000256" key="4">
    <source>
        <dbReference type="ARBA" id="ARBA00062444"/>
    </source>
</evidence>
<dbReference type="InterPro" id="IPR031107">
    <property type="entry name" value="Small_HSP"/>
</dbReference>
<name>A0A6P8E0T3_PUNGR</name>
<evidence type="ECO:0000256" key="5">
    <source>
        <dbReference type="PROSITE-ProRule" id="PRU00285"/>
    </source>
</evidence>
<dbReference type="PROSITE" id="PS01031">
    <property type="entry name" value="SHSP"/>
    <property type="match status" value="1"/>
</dbReference>
<dbReference type="RefSeq" id="XP_031399061.1">
    <property type="nucleotide sequence ID" value="XM_031543201.1"/>
</dbReference>
<accession>A0A6P8E0T3</accession>
<evidence type="ECO:0000256" key="6">
    <source>
        <dbReference type="RuleBase" id="RU003616"/>
    </source>
</evidence>